<evidence type="ECO:0000259" key="1">
    <source>
        <dbReference type="Pfam" id="PF03432"/>
    </source>
</evidence>
<name>A0AAW5C4M2_9FIRM</name>
<dbReference type="Pfam" id="PF03432">
    <property type="entry name" value="Relaxase"/>
    <property type="match status" value="1"/>
</dbReference>
<organism evidence="2 3">
    <name type="scientific">Enterocloster aldenensis</name>
    <dbReference type="NCBI Taxonomy" id="358742"/>
    <lineage>
        <taxon>Bacteria</taxon>
        <taxon>Bacillati</taxon>
        <taxon>Bacillota</taxon>
        <taxon>Clostridia</taxon>
        <taxon>Lachnospirales</taxon>
        <taxon>Lachnospiraceae</taxon>
        <taxon>Enterocloster</taxon>
    </lineage>
</organism>
<sequence>MATIIFINEEKSISYNTEDDVRRLIRYIMNPDKTMFDEKRPGHMIGDFVGCSVMWGTREMELDSEYVANRMIANNRAHGKTVGNLIKHRVISFHKLDYIMPNEANELATYLAKAYGEDYITAYAVHVDTYNIHIHLAVNSIRWLDGKRFSISYESKWLNSIVNNWMTNRDFDLSFDYKKVSKMEAYYGI</sequence>
<comment type="caution">
    <text evidence="2">The sequence shown here is derived from an EMBL/GenBank/DDBJ whole genome shotgun (WGS) entry which is preliminary data.</text>
</comment>
<dbReference type="EMBL" id="JAKNGE010000025">
    <property type="protein sequence ID" value="MCG4747466.1"/>
    <property type="molecule type" value="Genomic_DNA"/>
</dbReference>
<dbReference type="RefSeq" id="WP_227809644.1">
    <property type="nucleotide sequence ID" value="NZ_JAKNGE010000025.1"/>
</dbReference>
<evidence type="ECO:0000313" key="3">
    <source>
        <dbReference type="Proteomes" id="UP001299608"/>
    </source>
</evidence>
<protein>
    <submittedName>
        <fullName evidence="2">Relaxase/mobilization nuclease domain-containing protein</fullName>
    </submittedName>
</protein>
<reference evidence="2" key="1">
    <citation type="submission" date="2022-01" db="EMBL/GenBank/DDBJ databases">
        <title>Collection of gut derived symbiotic bacterial strains cultured from healthy donors.</title>
        <authorList>
            <person name="Lin H."/>
            <person name="Kohout C."/>
            <person name="Waligurski E."/>
            <person name="Pamer E.G."/>
        </authorList>
    </citation>
    <scope>NUCLEOTIDE SEQUENCE</scope>
    <source>
        <strain evidence="2">DFI.6.55</strain>
    </source>
</reference>
<feature type="domain" description="MobA/VirD2-like nuclease" evidence="1">
    <location>
        <begin position="61"/>
        <end position="156"/>
    </location>
</feature>
<evidence type="ECO:0000313" key="2">
    <source>
        <dbReference type="EMBL" id="MCG4747466.1"/>
    </source>
</evidence>
<proteinExistence type="predicted"/>
<dbReference type="Proteomes" id="UP001299608">
    <property type="component" value="Unassembled WGS sequence"/>
</dbReference>
<dbReference type="InterPro" id="IPR005094">
    <property type="entry name" value="Endonuclease_MobA/VirD2"/>
</dbReference>
<gene>
    <name evidence="2" type="ORF">L0N08_18730</name>
</gene>
<dbReference type="AlphaFoldDB" id="A0AAW5C4M2"/>
<accession>A0AAW5C4M2</accession>